<proteinExistence type="predicted"/>
<gene>
    <name evidence="3" type="ORF">KI387_031414</name>
</gene>
<dbReference type="InterPro" id="IPR036291">
    <property type="entry name" value="NAD(P)-bd_dom_sf"/>
</dbReference>
<dbReference type="PANTHER" id="PTHR10366">
    <property type="entry name" value="NAD DEPENDENT EPIMERASE/DEHYDRATASE"/>
    <property type="match status" value="1"/>
</dbReference>
<reference evidence="3 4" key="1">
    <citation type="journal article" date="2021" name="Nat. Plants">
        <title>The Taxus genome provides insights into paclitaxel biosynthesis.</title>
        <authorList>
            <person name="Xiong X."/>
            <person name="Gou J."/>
            <person name="Liao Q."/>
            <person name="Li Y."/>
            <person name="Zhou Q."/>
            <person name="Bi G."/>
            <person name="Li C."/>
            <person name="Du R."/>
            <person name="Wang X."/>
            <person name="Sun T."/>
            <person name="Guo L."/>
            <person name="Liang H."/>
            <person name="Lu P."/>
            <person name="Wu Y."/>
            <person name="Zhang Z."/>
            <person name="Ro D.K."/>
            <person name="Shang Y."/>
            <person name="Huang S."/>
            <person name="Yan J."/>
        </authorList>
    </citation>
    <scope>NUCLEOTIDE SEQUENCE [LARGE SCALE GENOMIC DNA]</scope>
    <source>
        <strain evidence="3">Ta-2019</strain>
    </source>
</reference>
<dbReference type="CDD" id="cd08958">
    <property type="entry name" value="FR_SDR_e"/>
    <property type="match status" value="1"/>
</dbReference>
<evidence type="ECO:0000313" key="4">
    <source>
        <dbReference type="Proteomes" id="UP000824469"/>
    </source>
</evidence>
<dbReference type="InterPro" id="IPR001509">
    <property type="entry name" value="Epimerase_deHydtase"/>
</dbReference>
<sequence length="334" mass="36880">MSKQDEGKRITVCVTAAGGYVGSSMVRNLLDRGYTVHATVRDLENPAKTSHLLSLPGAKERLHLFKADIYEQGSFDSAIQGCDFLINLATGMDPQRGFVDPVIEGTLDILRACKKSKSVKRVVHISSIGAAYPLNEEGQHKELLDESCWTPLDYITRKSSDMGMYCVSKTLAEQAALRYGEEEGIEVVTLLVAMVGGFSLAPGFPSSLSIILAPVTGNRACYETLVSSQFLMGSMLLVHVEDVCNAHIFLMEHPSAAGRYVCCSDSVTMADIADFFRRRYPETPLVFGDKEEDRLEKLVPFSSKKLTDLGFSYKYGMEEIYSDSFECAKQMKVL</sequence>
<dbReference type="EMBL" id="JAHRHJ020000010">
    <property type="protein sequence ID" value="KAH9299732.1"/>
    <property type="molecule type" value="Genomic_DNA"/>
</dbReference>
<keyword evidence="4" id="KW-1185">Reference proteome</keyword>
<feature type="domain" description="NAD-dependent epimerase/dehydratase" evidence="2">
    <location>
        <begin position="12"/>
        <end position="257"/>
    </location>
</feature>
<dbReference type="FunFam" id="3.40.50.720:FF:000085">
    <property type="entry name" value="Dihydroflavonol reductase"/>
    <property type="match status" value="1"/>
</dbReference>
<keyword evidence="1" id="KW-0560">Oxidoreductase</keyword>
<accession>A0AA38CGE8</accession>
<protein>
    <recommendedName>
        <fullName evidence="2">NAD-dependent epimerase/dehydratase domain-containing protein</fullName>
    </recommendedName>
</protein>
<dbReference type="SUPFAM" id="SSF51735">
    <property type="entry name" value="NAD(P)-binding Rossmann-fold domains"/>
    <property type="match status" value="1"/>
</dbReference>
<dbReference type="Proteomes" id="UP000824469">
    <property type="component" value="Unassembled WGS sequence"/>
</dbReference>
<dbReference type="Gene3D" id="3.40.50.720">
    <property type="entry name" value="NAD(P)-binding Rossmann-like Domain"/>
    <property type="match status" value="1"/>
</dbReference>
<dbReference type="InterPro" id="IPR050425">
    <property type="entry name" value="NAD(P)_dehydrat-like"/>
</dbReference>
<dbReference type="PANTHER" id="PTHR10366:SF696">
    <property type="entry name" value="OS07G0601900 PROTEIN"/>
    <property type="match status" value="1"/>
</dbReference>
<comment type="caution">
    <text evidence="3">The sequence shown here is derived from an EMBL/GenBank/DDBJ whole genome shotgun (WGS) entry which is preliminary data.</text>
</comment>
<evidence type="ECO:0000313" key="3">
    <source>
        <dbReference type="EMBL" id="KAH9299732.1"/>
    </source>
</evidence>
<organism evidence="3 4">
    <name type="scientific">Taxus chinensis</name>
    <name type="common">Chinese yew</name>
    <name type="synonym">Taxus wallichiana var. chinensis</name>
    <dbReference type="NCBI Taxonomy" id="29808"/>
    <lineage>
        <taxon>Eukaryota</taxon>
        <taxon>Viridiplantae</taxon>
        <taxon>Streptophyta</taxon>
        <taxon>Embryophyta</taxon>
        <taxon>Tracheophyta</taxon>
        <taxon>Spermatophyta</taxon>
        <taxon>Pinopsida</taxon>
        <taxon>Pinidae</taxon>
        <taxon>Conifers II</taxon>
        <taxon>Cupressales</taxon>
        <taxon>Taxaceae</taxon>
        <taxon>Taxus</taxon>
    </lineage>
</organism>
<evidence type="ECO:0000256" key="1">
    <source>
        <dbReference type="ARBA" id="ARBA00023002"/>
    </source>
</evidence>
<evidence type="ECO:0000259" key="2">
    <source>
        <dbReference type="Pfam" id="PF01370"/>
    </source>
</evidence>
<dbReference type="GO" id="GO:0016616">
    <property type="term" value="F:oxidoreductase activity, acting on the CH-OH group of donors, NAD or NADP as acceptor"/>
    <property type="evidence" value="ECO:0007669"/>
    <property type="project" value="TreeGrafter"/>
</dbReference>
<dbReference type="Pfam" id="PF01370">
    <property type="entry name" value="Epimerase"/>
    <property type="match status" value="1"/>
</dbReference>
<name>A0AA38CGE8_TAXCH</name>
<dbReference type="AlphaFoldDB" id="A0AA38CGE8"/>